<gene>
    <name evidence="2" type="ORF">GCM10025876_06860</name>
</gene>
<reference evidence="3" key="1">
    <citation type="journal article" date="2019" name="Int. J. Syst. Evol. Microbiol.">
        <title>The Global Catalogue of Microorganisms (GCM) 10K type strain sequencing project: providing services to taxonomists for standard genome sequencing and annotation.</title>
        <authorList>
            <consortium name="The Broad Institute Genomics Platform"/>
            <consortium name="The Broad Institute Genome Sequencing Center for Infectious Disease"/>
            <person name="Wu L."/>
            <person name="Ma J."/>
        </authorList>
    </citation>
    <scope>NUCLEOTIDE SEQUENCE [LARGE SCALE GENOMIC DNA]</scope>
    <source>
        <strain evidence="3">NBRC 112299</strain>
    </source>
</reference>
<comment type="caution">
    <text evidence="2">The sequence shown here is derived from an EMBL/GenBank/DDBJ whole genome shotgun (WGS) entry which is preliminary data.</text>
</comment>
<feature type="domain" description="DUF222" evidence="1">
    <location>
        <begin position="68"/>
        <end position="359"/>
    </location>
</feature>
<organism evidence="2 3">
    <name type="scientific">Demequina litorisediminis</name>
    <dbReference type="NCBI Taxonomy" id="1849022"/>
    <lineage>
        <taxon>Bacteria</taxon>
        <taxon>Bacillati</taxon>
        <taxon>Actinomycetota</taxon>
        <taxon>Actinomycetes</taxon>
        <taxon>Micrococcales</taxon>
        <taxon>Demequinaceae</taxon>
        <taxon>Demequina</taxon>
    </lineage>
</organism>
<proteinExistence type="predicted"/>
<accession>A0ABQ6I9F4</accession>
<dbReference type="EMBL" id="BSUN01000001">
    <property type="protein sequence ID" value="GMA34482.1"/>
    <property type="molecule type" value="Genomic_DNA"/>
</dbReference>
<protein>
    <recommendedName>
        <fullName evidence="1">DUF222 domain-containing protein</fullName>
    </recommendedName>
</protein>
<dbReference type="Proteomes" id="UP001157125">
    <property type="component" value="Unassembled WGS sequence"/>
</dbReference>
<evidence type="ECO:0000313" key="3">
    <source>
        <dbReference type="Proteomes" id="UP001157125"/>
    </source>
</evidence>
<evidence type="ECO:0000259" key="1">
    <source>
        <dbReference type="Pfam" id="PF02720"/>
    </source>
</evidence>
<evidence type="ECO:0000313" key="2">
    <source>
        <dbReference type="EMBL" id="GMA34482.1"/>
    </source>
</evidence>
<dbReference type="InterPro" id="IPR003870">
    <property type="entry name" value="DUF222"/>
</dbReference>
<sequence length="492" mass="52339">MTFSTAQLDQRIALARAFEGDDLASTPSARLVEPQAALVQVRRMAEVALGEVAGELARRSDPADGLAGVARQRGFASAGKMLAGALGTSESEAQRILAVADVVAVRPAEPGRGGEGDAPQGPRFPMLARAVKSGAVSMEAAAAITRTLERIGKVAHERLGELEERIVTKARSLSMRDVKRMLLSEEARHRPADIELRDQVAFENRYVQIKDEADGSVGIHARLDVSTAAPIVTLLQAAVKRVMRSRRDNAVKKGKTGLDYTDDDRTPGQIQADALSAYARHALGCQEVPTGVTTTIVVRGDVEDLRSGLGCAKVDGIDSDVSIGTMRRMAVDAEVLPMIMGGPSTPLDVGSRDRLFSTEVKACPGGAGRRMLVVPRATELLRGPSHSMVEAGRPDRHCERGAPVREPATIGFTGLAGRSRSASSMCGSSRRPALTRRGLPASVDARTMSLSRREGTGERSCLMREGTRSRWALAGLDACAILTAMHTTTIIP</sequence>
<name>A0ABQ6I9F4_9MICO</name>
<keyword evidence="3" id="KW-1185">Reference proteome</keyword>
<dbReference type="RefSeq" id="WP_284327419.1">
    <property type="nucleotide sequence ID" value="NZ_BSUN01000001.1"/>
</dbReference>
<dbReference type="Pfam" id="PF02720">
    <property type="entry name" value="DUF222"/>
    <property type="match status" value="1"/>
</dbReference>